<feature type="transmembrane region" description="Helical" evidence="1">
    <location>
        <begin position="73"/>
        <end position="93"/>
    </location>
</feature>
<evidence type="ECO:0000256" key="1">
    <source>
        <dbReference type="SAM" id="Phobius"/>
    </source>
</evidence>
<keyword evidence="1" id="KW-0472">Membrane</keyword>
<name>A0AAE3XQ56_9BACT</name>
<dbReference type="Gene3D" id="1.25.40.10">
    <property type="entry name" value="Tetratricopeptide repeat domain"/>
    <property type="match status" value="1"/>
</dbReference>
<dbReference type="SUPFAM" id="SSF48452">
    <property type="entry name" value="TPR-like"/>
    <property type="match status" value="1"/>
</dbReference>
<reference evidence="2" key="1">
    <citation type="submission" date="2023-07" db="EMBL/GenBank/DDBJ databases">
        <title>Genomic Encyclopedia of Type Strains, Phase IV (KMG-IV): sequencing the most valuable type-strain genomes for metagenomic binning, comparative biology and taxonomic classification.</title>
        <authorList>
            <person name="Goeker M."/>
        </authorList>
    </citation>
    <scope>NUCLEOTIDE SEQUENCE</scope>
    <source>
        <strain evidence="2">DSM 26174</strain>
    </source>
</reference>
<sequence>MNRKDWDKIISFHDGEMSPQDQVFFMQELEKKIDLKREYELSGQLVDVVWSSGVRENIISVHQEIIATNSNRFSFRNIAASISLIFMLFYGWYSTLNTDQVYFNLYEENQSRTFRSIAVDNLEVNSVDSNNQYWKQILNNFHGPDGVEVEEILLAGVAALELNQPDYAIDIFKYIDVENNEWGEIAEWHLGLAYLKIENFESALRIFNKIHQDVDHAYHGKVSNFDLFKILMIKSKK</sequence>
<evidence type="ECO:0000313" key="2">
    <source>
        <dbReference type="EMBL" id="MDR6240532.1"/>
    </source>
</evidence>
<organism evidence="2 3">
    <name type="scientific">Aureibacter tunicatorum</name>
    <dbReference type="NCBI Taxonomy" id="866807"/>
    <lineage>
        <taxon>Bacteria</taxon>
        <taxon>Pseudomonadati</taxon>
        <taxon>Bacteroidota</taxon>
        <taxon>Cytophagia</taxon>
        <taxon>Cytophagales</taxon>
        <taxon>Persicobacteraceae</taxon>
        <taxon>Aureibacter</taxon>
    </lineage>
</organism>
<keyword evidence="1" id="KW-0812">Transmembrane</keyword>
<protein>
    <submittedName>
        <fullName evidence="2">Tetratricopeptide (TPR) repeat protein</fullName>
    </submittedName>
</protein>
<keyword evidence="1" id="KW-1133">Transmembrane helix</keyword>
<dbReference type="Proteomes" id="UP001185092">
    <property type="component" value="Unassembled WGS sequence"/>
</dbReference>
<keyword evidence="3" id="KW-1185">Reference proteome</keyword>
<evidence type="ECO:0000313" key="3">
    <source>
        <dbReference type="Proteomes" id="UP001185092"/>
    </source>
</evidence>
<dbReference type="AlphaFoldDB" id="A0AAE3XQ56"/>
<proteinExistence type="predicted"/>
<dbReference type="RefSeq" id="WP_309940540.1">
    <property type="nucleotide sequence ID" value="NZ_AP025306.1"/>
</dbReference>
<comment type="caution">
    <text evidence="2">The sequence shown here is derived from an EMBL/GenBank/DDBJ whole genome shotgun (WGS) entry which is preliminary data.</text>
</comment>
<accession>A0AAE3XQ56</accession>
<dbReference type="InterPro" id="IPR011990">
    <property type="entry name" value="TPR-like_helical_dom_sf"/>
</dbReference>
<gene>
    <name evidence="2" type="ORF">HNQ88_003608</name>
</gene>
<dbReference type="EMBL" id="JAVDQD010000005">
    <property type="protein sequence ID" value="MDR6240532.1"/>
    <property type="molecule type" value="Genomic_DNA"/>
</dbReference>